<dbReference type="PRINTS" id="PR00080">
    <property type="entry name" value="SDRFAMILY"/>
</dbReference>
<feature type="compositionally biased region" description="Basic and acidic residues" evidence="4">
    <location>
        <begin position="274"/>
        <end position="285"/>
    </location>
</feature>
<evidence type="ECO:0000256" key="4">
    <source>
        <dbReference type="SAM" id="MobiDB-lite"/>
    </source>
</evidence>
<name>A0A4Q2KGS8_9SPHN</name>
<feature type="transmembrane region" description="Helical" evidence="5">
    <location>
        <begin position="311"/>
        <end position="330"/>
    </location>
</feature>
<dbReference type="PRINTS" id="PR00081">
    <property type="entry name" value="GDHRDH"/>
</dbReference>
<evidence type="ECO:0000313" key="7">
    <source>
        <dbReference type="EMBL" id="RXZ64285.1"/>
    </source>
</evidence>
<evidence type="ECO:0000256" key="5">
    <source>
        <dbReference type="SAM" id="Phobius"/>
    </source>
</evidence>
<dbReference type="GO" id="GO:0016020">
    <property type="term" value="C:membrane"/>
    <property type="evidence" value="ECO:0007669"/>
    <property type="project" value="TreeGrafter"/>
</dbReference>
<dbReference type="PANTHER" id="PTHR44196">
    <property type="entry name" value="DEHYDROGENASE/REDUCTASE SDR FAMILY MEMBER 7B"/>
    <property type="match status" value="1"/>
</dbReference>
<keyword evidence="5" id="KW-0812">Transmembrane</keyword>
<gene>
    <name evidence="7" type="ORF">ETX26_10270</name>
</gene>
<keyword evidence="8" id="KW-1185">Reference proteome</keyword>
<dbReference type="InterPro" id="IPR002347">
    <property type="entry name" value="SDR_fam"/>
</dbReference>
<comment type="similarity">
    <text evidence="1 3">Belongs to the short-chain dehydrogenases/reductases (SDR) family.</text>
</comment>
<feature type="domain" description="Ketoreductase" evidence="6">
    <location>
        <begin position="9"/>
        <end position="194"/>
    </location>
</feature>
<dbReference type="EMBL" id="SDPV01000002">
    <property type="protein sequence ID" value="RXZ64285.1"/>
    <property type="molecule type" value="Genomic_DNA"/>
</dbReference>
<dbReference type="RefSeq" id="WP_129524597.1">
    <property type="nucleotide sequence ID" value="NZ_SDPV01000002.1"/>
</dbReference>
<dbReference type="AlphaFoldDB" id="A0A4Q2KGS8"/>
<evidence type="ECO:0000259" key="6">
    <source>
        <dbReference type="SMART" id="SM00822"/>
    </source>
</evidence>
<dbReference type="InterPro" id="IPR036291">
    <property type="entry name" value="NAD(P)-bd_dom_sf"/>
</dbReference>
<organism evidence="7 8">
    <name type="scientific">Pelagerythrobacter rhizovicinus</name>
    <dbReference type="NCBI Taxonomy" id="2268576"/>
    <lineage>
        <taxon>Bacteria</taxon>
        <taxon>Pseudomonadati</taxon>
        <taxon>Pseudomonadota</taxon>
        <taxon>Alphaproteobacteria</taxon>
        <taxon>Sphingomonadales</taxon>
        <taxon>Erythrobacteraceae</taxon>
        <taxon>Pelagerythrobacter</taxon>
    </lineage>
</organism>
<dbReference type="PANTHER" id="PTHR44196:SF1">
    <property type="entry name" value="DEHYDROGENASE_REDUCTASE SDR FAMILY MEMBER 7B"/>
    <property type="match status" value="1"/>
</dbReference>
<keyword evidence="2" id="KW-0560">Oxidoreductase</keyword>
<dbReference type="PROSITE" id="PS00061">
    <property type="entry name" value="ADH_SHORT"/>
    <property type="match status" value="1"/>
</dbReference>
<dbReference type="OrthoDB" id="9781689at2"/>
<proteinExistence type="inferred from homology"/>
<evidence type="ECO:0000256" key="3">
    <source>
        <dbReference type="RuleBase" id="RU000363"/>
    </source>
</evidence>
<dbReference type="Pfam" id="PF00106">
    <property type="entry name" value="adh_short"/>
    <property type="match status" value="1"/>
</dbReference>
<feature type="region of interest" description="Disordered" evidence="4">
    <location>
        <begin position="274"/>
        <end position="294"/>
    </location>
</feature>
<accession>A0A4Q2KGS8</accession>
<keyword evidence="5" id="KW-1133">Transmembrane helix</keyword>
<dbReference type="InterPro" id="IPR020904">
    <property type="entry name" value="Sc_DH/Rdtase_CS"/>
</dbReference>
<evidence type="ECO:0000256" key="2">
    <source>
        <dbReference type="ARBA" id="ARBA00023002"/>
    </source>
</evidence>
<dbReference type="GO" id="GO:0016491">
    <property type="term" value="F:oxidoreductase activity"/>
    <property type="evidence" value="ECO:0007669"/>
    <property type="project" value="UniProtKB-KW"/>
</dbReference>
<evidence type="ECO:0000256" key="1">
    <source>
        <dbReference type="ARBA" id="ARBA00006484"/>
    </source>
</evidence>
<reference evidence="7 8" key="1">
    <citation type="submission" date="2019-01" db="EMBL/GenBank/DDBJ databases">
        <title>Altererythrobacter rhizovicinus sp. nov., isolated from the rhizosphere soil of Haloxylon ammodendron.</title>
        <authorList>
            <person name="Li H.-P."/>
            <person name="Gou J.-Y."/>
            <person name="Yao D."/>
            <person name="Han Q.-Q."/>
            <person name="Shao K.-Z."/>
            <person name="Zhao Q."/>
            <person name="Zhang J.-L."/>
        </authorList>
    </citation>
    <scope>NUCLEOTIDE SEQUENCE [LARGE SCALE GENOMIC DNA]</scope>
    <source>
        <strain evidence="7 8">AY-3R</strain>
    </source>
</reference>
<dbReference type="Gene3D" id="3.40.50.720">
    <property type="entry name" value="NAD(P)-binding Rossmann-like Domain"/>
    <property type="match status" value="1"/>
</dbReference>
<dbReference type="SUPFAM" id="SSF51735">
    <property type="entry name" value="NAD(P)-binding Rossmann-fold domains"/>
    <property type="match status" value="1"/>
</dbReference>
<comment type="caution">
    <text evidence="7">The sequence shown here is derived from an EMBL/GenBank/DDBJ whole genome shotgun (WGS) entry which is preliminary data.</text>
</comment>
<dbReference type="NCBIfam" id="NF005495">
    <property type="entry name" value="PRK07109.1"/>
    <property type="match status" value="1"/>
</dbReference>
<keyword evidence="5" id="KW-0472">Membrane</keyword>
<dbReference type="InterPro" id="IPR057326">
    <property type="entry name" value="KR_dom"/>
</dbReference>
<sequence length="339" mass="36339">MKLKPLNEQTIVITGGSSGIGLATAKMAAEKGANVVIIARNEDGLEEASRQIRDEGGKCDYVCADVGSREDVRTAVQTVIGRHGGFDTWISNAGVGVYAKLEELDDDDHRRLLDTNYWGVVHCATEALPHLKEHGGALITTGSISSQMPAPVLSSYTASKYAVKGYIDSLRLELMHEEAPVSITLIQPSGINTPFGKHSLNRMSGRSVVPPPVYSPQLVARAMCHAAERPTRDMIVGGSGRAMTLLATIMPNISDRIFSAAFFKTAFDKDKQKRSEEGGFHHGGSEGEVFGDQTKGMRRTSMYSALRRHPAATGLGIMTLVAGAAGLMLGRGSSIIRRS</sequence>
<dbReference type="SMART" id="SM00822">
    <property type="entry name" value="PKS_KR"/>
    <property type="match status" value="1"/>
</dbReference>
<dbReference type="Proteomes" id="UP000293623">
    <property type="component" value="Unassembled WGS sequence"/>
</dbReference>
<protein>
    <submittedName>
        <fullName evidence="7">SDR family NAD(P)-dependent oxidoreductase</fullName>
    </submittedName>
</protein>
<evidence type="ECO:0000313" key="8">
    <source>
        <dbReference type="Proteomes" id="UP000293623"/>
    </source>
</evidence>